<accession>A0A9X3SDS0</accession>
<gene>
    <name evidence="1" type="ORF">LG943_07455</name>
</gene>
<organism evidence="1 2">
    <name type="scientific">Streptomonospora mangrovi</name>
    <dbReference type="NCBI Taxonomy" id="2883123"/>
    <lineage>
        <taxon>Bacteria</taxon>
        <taxon>Bacillati</taxon>
        <taxon>Actinomycetota</taxon>
        <taxon>Actinomycetes</taxon>
        <taxon>Streptosporangiales</taxon>
        <taxon>Nocardiopsidaceae</taxon>
        <taxon>Streptomonospora</taxon>
    </lineage>
</organism>
<name>A0A9X3SDS0_9ACTN</name>
<dbReference type="EMBL" id="JAJAQC010000009">
    <property type="protein sequence ID" value="MDA0564162.1"/>
    <property type="molecule type" value="Genomic_DNA"/>
</dbReference>
<evidence type="ECO:0000313" key="2">
    <source>
        <dbReference type="Proteomes" id="UP001140076"/>
    </source>
</evidence>
<protein>
    <submittedName>
        <fullName evidence="1">Uncharacterized protein</fullName>
    </submittedName>
</protein>
<evidence type="ECO:0000313" key="1">
    <source>
        <dbReference type="EMBL" id="MDA0564162.1"/>
    </source>
</evidence>
<dbReference type="AlphaFoldDB" id="A0A9X3SDS0"/>
<dbReference type="Proteomes" id="UP001140076">
    <property type="component" value="Unassembled WGS sequence"/>
</dbReference>
<keyword evidence="2" id="KW-1185">Reference proteome</keyword>
<comment type="caution">
    <text evidence="1">The sequence shown here is derived from an EMBL/GenBank/DDBJ whole genome shotgun (WGS) entry which is preliminary data.</text>
</comment>
<sequence length="47" mass="4948">MAEIATAVTHTITPTTDELKSLRVGMKTALDTGHGTEIERKPVAASP</sequence>
<proteinExistence type="predicted"/>
<reference evidence="1" key="1">
    <citation type="submission" date="2021-10" db="EMBL/GenBank/DDBJ databases">
        <title>Streptomonospora sp. nov., isolated from mangrove soil.</title>
        <authorList>
            <person name="Chen X."/>
            <person name="Ge X."/>
            <person name="Liu W."/>
        </authorList>
    </citation>
    <scope>NUCLEOTIDE SEQUENCE</scope>
    <source>
        <strain evidence="1">S1-112</strain>
    </source>
</reference>
<dbReference type="RefSeq" id="WP_270071450.1">
    <property type="nucleotide sequence ID" value="NZ_JAJAQC010000009.1"/>
</dbReference>